<reference evidence="1" key="2">
    <citation type="submission" date="2020-05" db="UniProtKB">
        <authorList>
            <consortium name="EnsemblMetazoa"/>
        </authorList>
    </citation>
    <scope>IDENTIFICATION</scope>
    <source>
        <strain evidence="1">IAEA</strain>
    </source>
</reference>
<sequence>MLVLNNFFLQTVNTQVETEIRQIKIHLPQSLDLPAPEDNLLELYKLMKIKGGRTRNHVAFNTTLPLVNRDKFKIYKLTPVPNYINKTMVVIQLCSSLLAINVNRKRYFLVSPSQLNSCDILAQYSFICRNVQLQYNFNAEECKCVINLFNNLTFPNCSLKRLTTNVT</sequence>
<keyword evidence="2" id="KW-1185">Reference proteome</keyword>
<protein>
    <submittedName>
        <fullName evidence="1">Uncharacterized protein</fullName>
    </submittedName>
</protein>
<dbReference type="Proteomes" id="UP000092445">
    <property type="component" value="Unassembled WGS sequence"/>
</dbReference>
<proteinExistence type="predicted"/>
<dbReference type="AlphaFoldDB" id="A0A1B0A9S2"/>
<dbReference type="Pfam" id="PF12259">
    <property type="entry name" value="Baculo_F"/>
    <property type="match status" value="1"/>
</dbReference>
<dbReference type="EnsemblMetazoa" id="GPAI038758-RA">
    <property type="protein sequence ID" value="GPAI038758-PA"/>
    <property type="gene ID" value="GPAI038758"/>
</dbReference>
<reference evidence="2" key="1">
    <citation type="submission" date="2014-03" db="EMBL/GenBank/DDBJ databases">
        <authorList>
            <person name="Aksoy S."/>
            <person name="Warren W."/>
            <person name="Wilson R.K."/>
        </authorList>
    </citation>
    <scope>NUCLEOTIDE SEQUENCE [LARGE SCALE GENOMIC DNA]</scope>
    <source>
        <strain evidence="2">IAEA</strain>
    </source>
</reference>
<evidence type="ECO:0000313" key="1">
    <source>
        <dbReference type="EnsemblMetazoa" id="GPAI038758-PA"/>
    </source>
</evidence>
<organism evidence="1 2">
    <name type="scientific">Glossina pallidipes</name>
    <name type="common">Tsetse fly</name>
    <dbReference type="NCBI Taxonomy" id="7398"/>
    <lineage>
        <taxon>Eukaryota</taxon>
        <taxon>Metazoa</taxon>
        <taxon>Ecdysozoa</taxon>
        <taxon>Arthropoda</taxon>
        <taxon>Hexapoda</taxon>
        <taxon>Insecta</taxon>
        <taxon>Pterygota</taxon>
        <taxon>Neoptera</taxon>
        <taxon>Endopterygota</taxon>
        <taxon>Diptera</taxon>
        <taxon>Brachycera</taxon>
        <taxon>Muscomorpha</taxon>
        <taxon>Hippoboscoidea</taxon>
        <taxon>Glossinidae</taxon>
        <taxon>Glossina</taxon>
    </lineage>
</organism>
<dbReference type="InterPro" id="IPR022048">
    <property type="entry name" value="Envelope_fusion-like"/>
</dbReference>
<accession>A0A1B0A9S2</accession>
<evidence type="ECO:0000313" key="2">
    <source>
        <dbReference type="Proteomes" id="UP000092445"/>
    </source>
</evidence>
<name>A0A1B0A9S2_GLOPL</name>
<dbReference type="VEuPathDB" id="VectorBase:GPAI038758"/>